<protein>
    <submittedName>
        <fullName evidence="1">3-deoxy-D-arabino-heptulosonate 7-phosphate synthase</fullName>
    </submittedName>
</protein>
<accession>A0A6P2PH92</accession>
<dbReference type="AlphaFoldDB" id="A0A6P2PH92"/>
<name>A0A6P2PH92_9BURK</name>
<evidence type="ECO:0000313" key="2">
    <source>
        <dbReference type="Proteomes" id="UP000494162"/>
    </source>
</evidence>
<proteinExistence type="predicted"/>
<gene>
    <name evidence="1" type="ORF">BPS26883_05145</name>
</gene>
<dbReference type="EMBL" id="CABVPP010000050">
    <property type="protein sequence ID" value="VWC06193.1"/>
    <property type="molecule type" value="Genomic_DNA"/>
</dbReference>
<organism evidence="1 2">
    <name type="scientific">Burkholderia pseudomultivorans</name>
    <dbReference type="NCBI Taxonomy" id="1207504"/>
    <lineage>
        <taxon>Bacteria</taxon>
        <taxon>Pseudomonadati</taxon>
        <taxon>Pseudomonadota</taxon>
        <taxon>Betaproteobacteria</taxon>
        <taxon>Burkholderiales</taxon>
        <taxon>Burkholderiaceae</taxon>
        <taxon>Burkholderia</taxon>
        <taxon>Burkholderia cepacia complex</taxon>
    </lineage>
</organism>
<sequence>MEGVPFPLRVLAMPPIPLPALLDRILRTVVRRYRLPPLARSSSLDASTNAATVIATVIEEARVALAAHTAPEAALQDRFVAALARMIRDAVDPHMGDPAFQAAVLRHDAPSVRDYAALSAHADQDRRALRSTVNTLAHPAKRERCAHAWQRDALAELHTAAFSASWSAFDATVRRWRAHPDTASDPAFARELAKLTDSPALARLQRIDALASDPSVRRYRALLARHGPQSGSALAVAQGVTSRQRGAAVEAAAAQALDALAQRLDAHDGTPRYRVVTSMRVPSAIPGPHDRAKTEWDAVLLERANDDAQAPVWNVCFLVEAKASADAATTDLPRLQRGLRLLAQADAGTVYSFDTRQGAVRVTGASLRALTTDEATLPREVMYCCDEHAEVTPRLLGAASRMQLLCAQASLDYASTLLRTGDADPRMLGVIWEALVGVPQWRSVLHQYSTLRQVRELMVRIDDLLVAIGDAAA</sequence>
<evidence type="ECO:0000313" key="1">
    <source>
        <dbReference type="EMBL" id="VWC06193.1"/>
    </source>
</evidence>
<dbReference type="Proteomes" id="UP000494162">
    <property type="component" value="Unassembled WGS sequence"/>
</dbReference>
<reference evidence="1 2" key="1">
    <citation type="submission" date="2019-09" db="EMBL/GenBank/DDBJ databases">
        <authorList>
            <person name="Depoorter E."/>
        </authorList>
    </citation>
    <scope>NUCLEOTIDE SEQUENCE [LARGE SCALE GENOMIC DNA]</scope>
    <source>
        <strain evidence="1">LMG 26883</strain>
    </source>
</reference>